<accession>A0ABV5ZS28</accession>
<dbReference type="EMBL" id="JBHLZU010000006">
    <property type="protein sequence ID" value="MFB9903698.1"/>
    <property type="molecule type" value="Genomic_DNA"/>
</dbReference>
<keyword evidence="2" id="KW-1185">Reference proteome</keyword>
<reference evidence="1 2" key="1">
    <citation type="submission" date="2024-09" db="EMBL/GenBank/DDBJ databases">
        <authorList>
            <person name="Sun Q."/>
            <person name="Mori K."/>
        </authorList>
    </citation>
    <scope>NUCLEOTIDE SEQUENCE [LARGE SCALE GENOMIC DNA]</scope>
    <source>
        <strain evidence="1 2">TBRC 7907</strain>
    </source>
</reference>
<sequence>MSKLFSFTTARALTAEELSLTASDDAGRYDAESQTWVGSPQSTAVPCTVTNFYPYNRTTIGDYWTGC</sequence>
<dbReference type="Proteomes" id="UP001589693">
    <property type="component" value="Unassembled WGS sequence"/>
</dbReference>
<dbReference type="RefSeq" id="WP_377850854.1">
    <property type="nucleotide sequence ID" value="NZ_JBHLZU010000006.1"/>
</dbReference>
<evidence type="ECO:0000313" key="2">
    <source>
        <dbReference type="Proteomes" id="UP001589693"/>
    </source>
</evidence>
<evidence type="ECO:0000313" key="1">
    <source>
        <dbReference type="EMBL" id="MFB9903698.1"/>
    </source>
</evidence>
<protein>
    <submittedName>
        <fullName evidence="1">Uncharacterized protein</fullName>
    </submittedName>
</protein>
<organism evidence="1 2">
    <name type="scientific">Allokutzneria oryzae</name>
    <dbReference type="NCBI Taxonomy" id="1378989"/>
    <lineage>
        <taxon>Bacteria</taxon>
        <taxon>Bacillati</taxon>
        <taxon>Actinomycetota</taxon>
        <taxon>Actinomycetes</taxon>
        <taxon>Pseudonocardiales</taxon>
        <taxon>Pseudonocardiaceae</taxon>
        <taxon>Allokutzneria</taxon>
    </lineage>
</organism>
<proteinExistence type="predicted"/>
<gene>
    <name evidence="1" type="ORF">ACFFQA_07095</name>
</gene>
<name>A0ABV5ZS28_9PSEU</name>
<comment type="caution">
    <text evidence="1">The sequence shown here is derived from an EMBL/GenBank/DDBJ whole genome shotgun (WGS) entry which is preliminary data.</text>
</comment>